<sequence>MAPTPVITHPHVHELLKELHARSLAQEANLPSPMPPRCTPEFDRIMSDKFVALDQDKCEFVYQLARAIGAKTVVEAGTSFGVSTIYLALAVAQNTSGLYTPGKVIATEYEPGKASKALEHWSRAGEDIRSVIDLRVGDLLETLTNDLGIVDLLLLDIWAPLALPTLKLVQPNMRRGAVIIVDNTLDSYLGYGDLFEYVDSLGSGFQRVTLPYSKGLDFIVYEPRM</sequence>
<evidence type="ECO:0000313" key="1">
    <source>
        <dbReference type="EMBL" id="KAK9234650.1"/>
    </source>
</evidence>
<organism evidence="1 2">
    <name type="scientific">Lipomyces kononenkoae</name>
    <name type="common">Yeast</name>
    <dbReference type="NCBI Taxonomy" id="34357"/>
    <lineage>
        <taxon>Eukaryota</taxon>
        <taxon>Fungi</taxon>
        <taxon>Dikarya</taxon>
        <taxon>Ascomycota</taxon>
        <taxon>Saccharomycotina</taxon>
        <taxon>Lipomycetes</taxon>
        <taxon>Lipomycetales</taxon>
        <taxon>Lipomycetaceae</taxon>
        <taxon>Lipomyces</taxon>
    </lineage>
</organism>
<reference evidence="2" key="1">
    <citation type="journal article" date="2024" name="Front. Bioeng. Biotechnol.">
        <title>Genome-scale model development and genomic sequencing of the oleaginous clade Lipomyces.</title>
        <authorList>
            <person name="Czajka J.J."/>
            <person name="Han Y."/>
            <person name="Kim J."/>
            <person name="Mondo S.J."/>
            <person name="Hofstad B.A."/>
            <person name="Robles A."/>
            <person name="Haridas S."/>
            <person name="Riley R."/>
            <person name="LaButti K."/>
            <person name="Pangilinan J."/>
            <person name="Andreopoulos W."/>
            <person name="Lipzen A."/>
            <person name="Yan J."/>
            <person name="Wang M."/>
            <person name="Ng V."/>
            <person name="Grigoriev I.V."/>
            <person name="Spatafora J.W."/>
            <person name="Magnuson J.K."/>
            <person name="Baker S.E."/>
            <person name="Pomraning K.R."/>
        </authorList>
    </citation>
    <scope>NUCLEOTIDE SEQUENCE [LARGE SCALE GENOMIC DNA]</scope>
    <source>
        <strain evidence="2">CBS 7786</strain>
    </source>
</reference>
<proteinExistence type="predicted"/>
<gene>
    <name evidence="1" type="ORF">V1525DRAFT_391238</name>
</gene>
<keyword evidence="1" id="KW-0489">Methyltransferase</keyword>
<dbReference type="EMBL" id="MU971458">
    <property type="protein sequence ID" value="KAK9234650.1"/>
    <property type="molecule type" value="Genomic_DNA"/>
</dbReference>
<evidence type="ECO:0000313" key="2">
    <source>
        <dbReference type="Proteomes" id="UP001433508"/>
    </source>
</evidence>
<comment type="caution">
    <text evidence="1">The sequence shown here is derived from an EMBL/GenBank/DDBJ whole genome shotgun (WGS) entry which is preliminary data.</text>
</comment>
<dbReference type="Proteomes" id="UP001433508">
    <property type="component" value="Unassembled WGS sequence"/>
</dbReference>
<keyword evidence="1" id="KW-0808">Transferase</keyword>
<accession>A0ACC3STL1</accession>
<name>A0ACC3STL1_LIPKO</name>
<protein>
    <submittedName>
        <fullName evidence="1">S-adenosyl-L-methionine-dependent methyltransferase</fullName>
    </submittedName>
</protein>
<keyword evidence="2" id="KW-1185">Reference proteome</keyword>